<reference evidence="3" key="1">
    <citation type="submission" date="2017-08" db="EMBL/GenBank/DDBJ databases">
        <title>A dynamic microbial community with high functional redundancy inhabits the cold, oxic subseafloor aquifer.</title>
        <authorList>
            <person name="Tully B.J."/>
            <person name="Wheat C.G."/>
            <person name="Glazer B.T."/>
            <person name="Huber J.A."/>
        </authorList>
    </citation>
    <scope>NUCLEOTIDE SEQUENCE [LARGE SCALE GENOMIC DNA]</scope>
</reference>
<feature type="domain" description="NIPSNAP" evidence="1">
    <location>
        <begin position="21"/>
        <end position="125"/>
    </location>
</feature>
<evidence type="ECO:0000313" key="3">
    <source>
        <dbReference type="Proteomes" id="UP000218767"/>
    </source>
</evidence>
<name>A0A2A4X017_9GAMM</name>
<dbReference type="InterPro" id="IPR011008">
    <property type="entry name" value="Dimeric_a/b-barrel"/>
</dbReference>
<dbReference type="Gene3D" id="3.30.70.100">
    <property type="match status" value="1"/>
</dbReference>
<accession>A0A2A4X017</accession>
<dbReference type="AlphaFoldDB" id="A0A2A4X017"/>
<protein>
    <submittedName>
        <fullName evidence="2">NIPSNAP family protein</fullName>
    </submittedName>
</protein>
<dbReference type="EMBL" id="NVUL01000070">
    <property type="protein sequence ID" value="PCI75671.1"/>
    <property type="molecule type" value="Genomic_DNA"/>
</dbReference>
<dbReference type="Proteomes" id="UP000218767">
    <property type="component" value="Unassembled WGS sequence"/>
</dbReference>
<evidence type="ECO:0000259" key="1">
    <source>
        <dbReference type="Pfam" id="PF07978"/>
    </source>
</evidence>
<proteinExistence type="predicted"/>
<organism evidence="2 3">
    <name type="scientific">SAR86 cluster bacterium</name>
    <dbReference type="NCBI Taxonomy" id="2030880"/>
    <lineage>
        <taxon>Bacteria</taxon>
        <taxon>Pseudomonadati</taxon>
        <taxon>Pseudomonadota</taxon>
        <taxon>Gammaproteobacteria</taxon>
        <taxon>SAR86 cluster</taxon>
    </lineage>
</organism>
<dbReference type="SUPFAM" id="SSF54909">
    <property type="entry name" value="Dimeric alpha+beta barrel"/>
    <property type="match status" value="1"/>
</dbReference>
<dbReference type="Pfam" id="PF07978">
    <property type="entry name" value="NIPSNAP"/>
    <property type="match status" value="1"/>
</dbReference>
<evidence type="ECO:0000313" key="2">
    <source>
        <dbReference type="EMBL" id="PCI75671.1"/>
    </source>
</evidence>
<gene>
    <name evidence="2" type="ORF">COB20_12355</name>
</gene>
<comment type="caution">
    <text evidence="2">The sequence shown here is derived from an EMBL/GenBank/DDBJ whole genome shotgun (WGS) entry which is preliminary data.</text>
</comment>
<sequence>MIGLGAGIFASSSAQEDGKVFELRIYTATPGNLDNLHARFRDHTIRIFGNHGMKVVGFWSPLSEEEAGDTLIYVLEHASQQAANASWQAFGQDPEWKSVSDASNANGPILAGVERRYMLATDYSPLQ</sequence>
<dbReference type="InterPro" id="IPR012577">
    <property type="entry name" value="NIPSNAP"/>
</dbReference>